<organism evidence="3 4">
    <name type="scientific">Streptomyces chattanoogensis</name>
    <dbReference type="NCBI Taxonomy" id="66876"/>
    <lineage>
        <taxon>Bacteria</taxon>
        <taxon>Bacillati</taxon>
        <taxon>Actinomycetota</taxon>
        <taxon>Actinomycetes</taxon>
        <taxon>Kitasatosporales</taxon>
        <taxon>Streptomycetaceae</taxon>
        <taxon>Streptomyces</taxon>
    </lineage>
</organism>
<reference evidence="4" key="1">
    <citation type="submission" date="2015-07" db="EMBL/GenBank/DDBJ databases">
        <authorList>
            <person name="Ju K.-S."/>
            <person name="Doroghazi J.R."/>
            <person name="Metcalf W.W."/>
        </authorList>
    </citation>
    <scope>NUCLEOTIDE SEQUENCE [LARGE SCALE GENOMIC DNA]</scope>
    <source>
        <strain evidence="4">NRRL ISP-5002</strain>
    </source>
</reference>
<evidence type="ECO:0000256" key="1">
    <source>
        <dbReference type="SAM" id="MobiDB-lite"/>
    </source>
</evidence>
<feature type="transmembrane region" description="Helical" evidence="2">
    <location>
        <begin position="40"/>
        <end position="59"/>
    </location>
</feature>
<evidence type="ECO:0000313" key="3">
    <source>
        <dbReference type="EMBL" id="KPC62236.1"/>
    </source>
</evidence>
<keyword evidence="2" id="KW-0812">Transmembrane</keyword>
<dbReference type="AlphaFoldDB" id="A0A0N0XU87"/>
<feature type="region of interest" description="Disordered" evidence="1">
    <location>
        <begin position="1"/>
        <end position="21"/>
    </location>
</feature>
<feature type="transmembrane region" description="Helical" evidence="2">
    <location>
        <begin position="65"/>
        <end position="84"/>
    </location>
</feature>
<feature type="compositionally biased region" description="Low complexity" evidence="1">
    <location>
        <begin position="12"/>
        <end position="21"/>
    </location>
</feature>
<dbReference type="EMBL" id="LGKG01000141">
    <property type="protein sequence ID" value="KPC62236.1"/>
    <property type="molecule type" value="Genomic_DNA"/>
</dbReference>
<dbReference type="RefSeq" id="WP_053925121.1">
    <property type="nucleotide sequence ID" value="NZ_LGKG01000141.1"/>
</dbReference>
<proteinExistence type="predicted"/>
<dbReference type="PATRIC" id="fig|66876.3.peg.4595"/>
<keyword evidence="4" id="KW-1185">Reference proteome</keyword>
<evidence type="ECO:0000256" key="2">
    <source>
        <dbReference type="SAM" id="Phobius"/>
    </source>
</evidence>
<protein>
    <submittedName>
        <fullName evidence="3">Uncharacterized protein</fullName>
    </submittedName>
</protein>
<keyword evidence="2" id="KW-0472">Membrane</keyword>
<feature type="transmembrane region" description="Helical" evidence="2">
    <location>
        <begin position="91"/>
        <end position="116"/>
    </location>
</feature>
<name>A0A0N0XU87_9ACTN</name>
<accession>A0A0N0XU87</accession>
<dbReference type="Proteomes" id="UP000037982">
    <property type="component" value="Unassembled WGS sequence"/>
</dbReference>
<comment type="caution">
    <text evidence="3">The sequence shown here is derived from an EMBL/GenBank/DDBJ whole genome shotgun (WGS) entry which is preliminary data.</text>
</comment>
<keyword evidence="2" id="KW-1133">Transmembrane helix</keyword>
<feature type="compositionally biased region" description="Pro residues" evidence="1">
    <location>
        <begin position="1"/>
        <end position="11"/>
    </location>
</feature>
<sequence length="171" mass="17187">MSQSYPPPQQPQQPQQPYGAPLPQYGAPTAAPASTGNPGLGILAGVVVMLVVAGIYGAILKATDGATIGYAALIIGALIGAAMGKVGGRSAALPVIAAILGLAGLYLGSIFGYALLISASPEGPHLSVVDVLFKNFDLVNTVWKKLLEPVDALFFVLAAAGGFSAAKKTAD</sequence>
<gene>
    <name evidence="3" type="ORF">ADL29_20965</name>
</gene>
<evidence type="ECO:0000313" key="4">
    <source>
        <dbReference type="Proteomes" id="UP000037982"/>
    </source>
</evidence>